<evidence type="ECO:0000313" key="2">
    <source>
        <dbReference type="EMBL" id="KAE8149702.1"/>
    </source>
</evidence>
<dbReference type="Proteomes" id="UP000325780">
    <property type="component" value="Unassembled WGS sequence"/>
</dbReference>
<dbReference type="InterPro" id="IPR016181">
    <property type="entry name" value="Acyl_CoA_acyltransferase"/>
</dbReference>
<dbReference type="Pfam" id="PF13508">
    <property type="entry name" value="Acetyltransf_7"/>
    <property type="match status" value="1"/>
</dbReference>
<keyword evidence="3" id="KW-1185">Reference proteome</keyword>
<dbReference type="InterPro" id="IPR000182">
    <property type="entry name" value="GNAT_dom"/>
</dbReference>
<organism evidence="2 3">
    <name type="scientific">Aspergillus avenaceus</name>
    <dbReference type="NCBI Taxonomy" id="36643"/>
    <lineage>
        <taxon>Eukaryota</taxon>
        <taxon>Fungi</taxon>
        <taxon>Dikarya</taxon>
        <taxon>Ascomycota</taxon>
        <taxon>Pezizomycotina</taxon>
        <taxon>Eurotiomycetes</taxon>
        <taxon>Eurotiomycetidae</taxon>
        <taxon>Eurotiales</taxon>
        <taxon>Aspergillaceae</taxon>
        <taxon>Aspergillus</taxon>
        <taxon>Aspergillus subgen. Circumdati</taxon>
    </lineage>
</organism>
<dbReference type="PANTHER" id="PTHR42791">
    <property type="entry name" value="GNAT FAMILY ACETYLTRANSFERASE"/>
    <property type="match status" value="1"/>
</dbReference>
<sequence>MPLTLHHANPTDTPYIADLFFASFANDPPVEKLFPRAPDVRDWWIRAISQDCRNPRKRVLKVTDEGGKIIGFVLWSLPASPDQVDMDDGFSVPWPGSCDAEYGDRFFGAIHEREMEVMRGKKHYCILLVLFTLVLLSSLNCYRDPLGLMLTVIIIIDVDMLATHPTARGRGVATMLVRWGLRRAESNGIDVYLSSTQMARSVYEKLGFEARGLLLIVEGYAQIPMVWSPGRICSDAARS</sequence>
<protein>
    <submittedName>
        <fullName evidence="2">Acyl-CoA N-acyltransferase</fullName>
    </submittedName>
</protein>
<feature type="domain" description="N-acetyltransferase" evidence="1">
    <location>
        <begin position="3"/>
        <end position="230"/>
    </location>
</feature>
<dbReference type="SUPFAM" id="SSF55729">
    <property type="entry name" value="Acyl-CoA N-acyltransferases (Nat)"/>
    <property type="match status" value="1"/>
</dbReference>
<keyword evidence="2" id="KW-0808">Transferase</keyword>
<dbReference type="OrthoDB" id="2744543at2759"/>
<keyword evidence="2" id="KW-0012">Acyltransferase</keyword>
<dbReference type="PANTHER" id="PTHR42791:SF1">
    <property type="entry name" value="N-ACETYLTRANSFERASE DOMAIN-CONTAINING PROTEIN"/>
    <property type="match status" value="1"/>
</dbReference>
<dbReference type="PROSITE" id="PS51186">
    <property type="entry name" value="GNAT"/>
    <property type="match status" value="1"/>
</dbReference>
<dbReference type="AlphaFoldDB" id="A0A5N6TTL2"/>
<dbReference type="EMBL" id="ML742115">
    <property type="protein sequence ID" value="KAE8149702.1"/>
    <property type="molecule type" value="Genomic_DNA"/>
</dbReference>
<dbReference type="InterPro" id="IPR052523">
    <property type="entry name" value="Trichothecene_AcTrans"/>
</dbReference>
<dbReference type="CDD" id="cd04301">
    <property type="entry name" value="NAT_SF"/>
    <property type="match status" value="1"/>
</dbReference>
<accession>A0A5N6TTL2</accession>
<proteinExistence type="predicted"/>
<evidence type="ECO:0000313" key="3">
    <source>
        <dbReference type="Proteomes" id="UP000325780"/>
    </source>
</evidence>
<dbReference type="GO" id="GO:0016747">
    <property type="term" value="F:acyltransferase activity, transferring groups other than amino-acyl groups"/>
    <property type="evidence" value="ECO:0007669"/>
    <property type="project" value="InterPro"/>
</dbReference>
<reference evidence="2 3" key="1">
    <citation type="submission" date="2019-04" db="EMBL/GenBank/DDBJ databases">
        <title>Friends and foes A comparative genomics study of 23 Aspergillus species from section Flavi.</title>
        <authorList>
            <consortium name="DOE Joint Genome Institute"/>
            <person name="Kjaerbolling I."/>
            <person name="Vesth T."/>
            <person name="Frisvad J.C."/>
            <person name="Nybo J.L."/>
            <person name="Theobald S."/>
            <person name="Kildgaard S."/>
            <person name="Isbrandt T."/>
            <person name="Kuo A."/>
            <person name="Sato A."/>
            <person name="Lyhne E.K."/>
            <person name="Kogle M.E."/>
            <person name="Wiebenga A."/>
            <person name="Kun R.S."/>
            <person name="Lubbers R.J."/>
            <person name="Makela M.R."/>
            <person name="Barry K."/>
            <person name="Chovatia M."/>
            <person name="Clum A."/>
            <person name="Daum C."/>
            <person name="Haridas S."/>
            <person name="He G."/>
            <person name="LaButti K."/>
            <person name="Lipzen A."/>
            <person name="Mondo S."/>
            <person name="Riley R."/>
            <person name="Salamov A."/>
            <person name="Simmons B.A."/>
            <person name="Magnuson J.K."/>
            <person name="Henrissat B."/>
            <person name="Mortensen U.H."/>
            <person name="Larsen T.O."/>
            <person name="Devries R.P."/>
            <person name="Grigoriev I.V."/>
            <person name="Machida M."/>
            <person name="Baker S.E."/>
            <person name="Andersen M.R."/>
        </authorList>
    </citation>
    <scope>NUCLEOTIDE SEQUENCE [LARGE SCALE GENOMIC DNA]</scope>
    <source>
        <strain evidence="2 3">IBT 18842</strain>
    </source>
</reference>
<evidence type="ECO:0000259" key="1">
    <source>
        <dbReference type="PROSITE" id="PS51186"/>
    </source>
</evidence>
<gene>
    <name evidence="2" type="ORF">BDV25DRAFT_155845</name>
</gene>
<dbReference type="Gene3D" id="3.40.630.30">
    <property type="match status" value="1"/>
</dbReference>
<name>A0A5N6TTL2_ASPAV</name>